<dbReference type="InterPro" id="IPR043502">
    <property type="entry name" value="DNA/RNA_pol_sf"/>
</dbReference>
<dbReference type="Gene3D" id="3.30.70.270">
    <property type="match status" value="1"/>
</dbReference>
<dbReference type="PANTHER" id="PTHR37984:SF5">
    <property type="entry name" value="PROTEIN NYNRIN-LIKE"/>
    <property type="match status" value="1"/>
</dbReference>
<accession>A0A6A6KJ84</accession>
<dbReference type="SUPFAM" id="SSF56672">
    <property type="entry name" value="DNA/RNA polymerases"/>
    <property type="match status" value="1"/>
</dbReference>
<keyword evidence="1" id="KW-0511">Multifunctional enzyme</keyword>
<feature type="domain" description="Reverse transcriptase/retrotransposon-derived protein RNase H-like" evidence="2">
    <location>
        <begin position="15"/>
        <end position="64"/>
    </location>
</feature>
<evidence type="ECO:0000256" key="1">
    <source>
        <dbReference type="ARBA" id="ARBA00023268"/>
    </source>
</evidence>
<comment type="caution">
    <text evidence="3">The sequence shown here is derived from an EMBL/GenBank/DDBJ whole genome shotgun (WGS) entry which is preliminary data.</text>
</comment>
<dbReference type="InterPro" id="IPR050951">
    <property type="entry name" value="Retrovirus_Pol_polyprotein"/>
</dbReference>
<dbReference type="EMBL" id="JAAGAX010000016">
    <property type="protein sequence ID" value="KAF2287479.1"/>
    <property type="molecule type" value="Genomic_DNA"/>
</dbReference>
<dbReference type="InterPro" id="IPR043128">
    <property type="entry name" value="Rev_trsase/Diguanyl_cyclase"/>
</dbReference>
<dbReference type="AlphaFoldDB" id="A0A6A6KJ84"/>
<reference evidence="3 4" key="1">
    <citation type="journal article" date="2020" name="Mol. Plant">
        <title>The Chromosome-Based Rubber Tree Genome Provides New Insights into Spurge Genome Evolution and Rubber Biosynthesis.</title>
        <authorList>
            <person name="Liu J."/>
            <person name="Shi C."/>
            <person name="Shi C.C."/>
            <person name="Li W."/>
            <person name="Zhang Q.J."/>
            <person name="Zhang Y."/>
            <person name="Li K."/>
            <person name="Lu H.F."/>
            <person name="Shi C."/>
            <person name="Zhu S.T."/>
            <person name="Xiao Z.Y."/>
            <person name="Nan H."/>
            <person name="Yue Y."/>
            <person name="Zhu X.G."/>
            <person name="Wu Y."/>
            <person name="Hong X.N."/>
            <person name="Fan G.Y."/>
            <person name="Tong Y."/>
            <person name="Zhang D."/>
            <person name="Mao C.L."/>
            <person name="Liu Y.L."/>
            <person name="Hao S.J."/>
            <person name="Liu W.Q."/>
            <person name="Lv M.Q."/>
            <person name="Zhang H.B."/>
            <person name="Liu Y."/>
            <person name="Hu-Tang G.R."/>
            <person name="Wang J.P."/>
            <person name="Wang J.H."/>
            <person name="Sun Y.H."/>
            <person name="Ni S.B."/>
            <person name="Chen W.B."/>
            <person name="Zhang X.C."/>
            <person name="Jiao Y.N."/>
            <person name="Eichler E.E."/>
            <person name="Li G.H."/>
            <person name="Liu X."/>
            <person name="Gao L.Z."/>
        </authorList>
    </citation>
    <scope>NUCLEOTIDE SEQUENCE [LARGE SCALE GENOMIC DNA]</scope>
    <source>
        <strain evidence="4">cv. GT1</strain>
        <tissue evidence="3">Leaf</tissue>
    </source>
</reference>
<dbReference type="Pfam" id="PF17919">
    <property type="entry name" value="RT_RNaseH_2"/>
    <property type="match status" value="1"/>
</dbReference>
<sequence>MAPITNCFKKGEFNWAKVATRAFDEIKLKISEAVVLGHPNFDKVFEVAWEVSGVGIGGVLSQEEFIYNNSVNHSTDKSSFKIVHGYSPHILVDLVSFLPHIHISQLAEFFAQYIHDLHVEIRRNIALSNENYKLITDVHRRNKEFNIGDYVTVCIPRKSLKKLHA</sequence>
<gene>
    <name evidence="3" type="ORF">GH714_000848</name>
</gene>
<organism evidence="3 4">
    <name type="scientific">Hevea brasiliensis</name>
    <name type="common">Para rubber tree</name>
    <name type="synonym">Siphonia brasiliensis</name>
    <dbReference type="NCBI Taxonomy" id="3981"/>
    <lineage>
        <taxon>Eukaryota</taxon>
        <taxon>Viridiplantae</taxon>
        <taxon>Streptophyta</taxon>
        <taxon>Embryophyta</taxon>
        <taxon>Tracheophyta</taxon>
        <taxon>Spermatophyta</taxon>
        <taxon>Magnoliopsida</taxon>
        <taxon>eudicotyledons</taxon>
        <taxon>Gunneridae</taxon>
        <taxon>Pentapetalae</taxon>
        <taxon>rosids</taxon>
        <taxon>fabids</taxon>
        <taxon>Malpighiales</taxon>
        <taxon>Euphorbiaceae</taxon>
        <taxon>Crotonoideae</taxon>
        <taxon>Micrandreae</taxon>
        <taxon>Hevea</taxon>
    </lineage>
</organism>
<name>A0A6A6KJ84_HEVBR</name>
<evidence type="ECO:0000313" key="4">
    <source>
        <dbReference type="Proteomes" id="UP000467840"/>
    </source>
</evidence>
<protein>
    <recommendedName>
        <fullName evidence="2">Reverse transcriptase/retrotransposon-derived protein RNase H-like domain-containing protein</fullName>
    </recommendedName>
</protein>
<dbReference type="GO" id="GO:0003824">
    <property type="term" value="F:catalytic activity"/>
    <property type="evidence" value="ECO:0007669"/>
    <property type="project" value="UniProtKB-KW"/>
</dbReference>
<dbReference type="Proteomes" id="UP000467840">
    <property type="component" value="Chromosome 8"/>
</dbReference>
<dbReference type="InterPro" id="IPR041577">
    <property type="entry name" value="RT_RNaseH_2"/>
</dbReference>
<evidence type="ECO:0000313" key="3">
    <source>
        <dbReference type="EMBL" id="KAF2287479.1"/>
    </source>
</evidence>
<dbReference type="PANTHER" id="PTHR37984">
    <property type="entry name" value="PROTEIN CBG26694"/>
    <property type="match status" value="1"/>
</dbReference>
<proteinExistence type="predicted"/>
<evidence type="ECO:0000259" key="2">
    <source>
        <dbReference type="Pfam" id="PF17919"/>
    </source>
</evidence>
<keyword evidence="4" id="KW-1185">Reference proteome</keyword>